<keyword evidence="1" id="KW-0175">Coiled coil</keyword>
<feature type="coiled-coil region" evidence="1">
    <location>
        <begin position="280"/>
        <end position="314"/>
    </location>
</feature>
<evidence type="ECO:0000256" key="2">
    <source>
        <dbReference type="SAM" id="MobiDB-lite"/>
    </source>
</evidence>
<dbReference type="VEuPathDB" id="GiardiaDB:GMRT_14101"/>
<feature type="compositionally biased region" description="Basic and acidic residues" evidence="2">
    <location>
        <begin position="157"/>
        <end position="172"/>
    </location>
</feature>
<dbReference type="OrthoDB" id="10258312at2759"/>
<dbReference type="EMBL" id="VDLU01000001">
    <property type="protein sequence ID" value="TNJ30417.1"/>
    <property type="molecule type" value="Genomic_DNA"/>
</dbReference>
<accession>A0A4Z1TAZ7</accession>
<reference evidence="3 4" key="1">
    <citation type="submission" date="2019-05" db="EMBL/GenBank/DDBJ databases">
        <title>The compact genome of Giardia muris reveals important steps in the evolution of intestinal protozoan parasites.</title>
        <authorList>
            <person name="Xu F."/>
            <person name="Jimenez-Gonzalez A."/>
            <person name="Einarsson E."/>
            <person name="Astvaldsson A."/>
            <person name="Peirasmaki D."/>
            <person name="Eckmann L."/>
            <person name="Andersson J.O."/>
            <person name="Svard S.G."/>
            <person name="Jerlstrom-Hultqvist J."/>
        </authorList>
    </citation>
    <scope>NUCLEOTIDE SEQUENCE [LARGE SCALE GENOMIC DNA]</scope>
    <source>
        <strain evidence="3 4">Roberts-Thomson</strain>
    </source>
</reference>
<organism evidence="3 4">
    <name type="scientific">Giardia muris</name>
    <dbReference type="NCBI Taxonomy" id="5742"/>
    <lineage>
        <taxon>Eukaryota</taxon>
        <taxon>Metamonada</taxon>
        <taxon>Diplomonadida</taxon>
        <taxon>Hexamitidae</taxon>
        <taxon>Giardiinae</taxon>
        <taxon>Giardia</taxon>
    </lineage>
</organism>
<keyword evidence="4" id="KW-1185">Reference proteome</keyword>
<proteinExistence type="predicted"/>
<feature type="coiled-coil region" evidence="1">
    <location>
        <begin position="58"/>
        <end position="85"/>
    </location>
</feature>
<feature type="compositionally biased region" description="Polar residues" evidence="2">
    <location>
        <begin position="144"/>
        <end position="156"/>
    </location>
</feature>
<dbReference type="Proteomes" id="UP000315496">
    <property type="component" value="Chromosome 1"/>
</dbReference>
<protein>
    <submittedName>
        <fullName evidence="3">ZipA</fullName>
    </submittedName>
</protein>
<comment type="caution">
    <text evidence="3">The sequence shown here is derived from an EMBL/GenBank/DDBJ whole genome shotgun (WGS) entry which is preliminary data.</text>
</comment>
<sequence>MEDLSDDILFGDMNTGSVATTQLQLSHSPTFMLQQASAKGKHSTLITQQPVEGTPPRIKELYERVRALEEENATLTDRLRELSADKPTVQTEGVRKRIVELNGKVRHLTASLEAQKTKNEQLTQINGTLKQENSRLANHVNQLLQKAKRSNSPTTSEPEKQTPRNTKDDEASLAKLGQMTVKLNALTSENAKLKQLLQKETGKDFTHTDMAMAAVNFKGRAEEISLLRGKVEQQRKQILELEERLATTGGVIDKDVAEAEYIATLRSQFQDQTDMLNLKIAQQADLIKEKEEALETVQQKHKQLQVRSSCLSNEVKALKEGTKALVQKSKHDDITIESLRKYLQPSMTGGAGTSITRPDPLQDQLLTAERTIKAADAKLQAVMQAVQTGSDKAVYVAAAARLQAAELQFMVSELQTRLDAMGERLREVEGARVGVNLLARDAEASLQEIRLSYETQLAAKDFEITALRNLTKELTEAFNSIPKASETSMMDSQSATTTIPTEHLLNTVEADLVVNSKRKKRVKEVDSD</sequence>
<feature type="coiled-coil region" evidence="1">
    <location>
        <begin position="183"/>
        <end position="244"/>
    </location>
</feature>
<dbReference type="InterPro" id="IPR038929">
    <property type="entry name" value="CCDC13"/>
</dbReference>
<evidence type="ECO:0000256" key="1">
    <source>
        <dbReference type="SAM" id="Coils"/>
    </source>
</evidence>
<name>A0A4Z1TAZ7_GIAMU</name>
<dbReference type="AlphaFoldDB" id="A0A4Z1TAZ7"/>
<gene>
    <name evidence="3" type="ORF">GMRT_14101</name>
</gene>
<evidence type="ECO:0000313" key="3">
    <source>
        <dbReference type="EMBL" id="TNJ30417.1"/>
    </source>
</evidence>
<dbReference type="PANTHER" id="PTHR31935:SF1">
    <property type="entry name" value="COILED-COIL DOMAIN-CONTAINING PROTEIN 13"/>
    <property type="match status" value="1"/>
</dbReference>
<dbReference type="PANTHER" id="PTHR31935">
    <property type="entry name" value="COILED-COIL DOMAIN-CONTAINING PROTEIN 13"/>
    <property type="match status" value="1"/>
</dbReference>
<evidence type="ECO:0000313" key="4">
    <source>
        <dbReference type="Proteomes" id="UP000315496"/>
    </source>
</evidence>
<feature type="region of interest" description="Disordered" evidence="2">
    <location>
        <begin position="144"/>
        <end position="172"/>
    </location>
</feature>